<dbReference type="GO" id="GO:0070449">
    <property type="term" value="C:elongin complex"/>
    <property type="evidence" value="ECO:0007669"/>
    <property type="project" value="InterPro"/>
</dbReference>
<evidence type="ECO:0000256" key="1">
    <source>
        <dbReference type="SAM" id="MobiDB-lite"/>
    </source>
</evidence>
<dbReference type="AlphaFoldDB" id="A0A2H4SJZ6"/>
<dbReference type="PANTHER" id="PTHR15141:SF76">
    <property type="entry name" value="TRANSCRIPTION ELONGATION FACTOR B POLYPEPTIDE 3"/>
    <property type="match status" value="1"/>
</dbReference>
<gene>
    <name evidence="2" type="ORF">A9K55_008030</name>
</gene>
<organism evidence="2 3">
    <name type="scientific">Cordyceps militaris</name>
    <name type="common">Caterpillar fungus</name>
    <name type="synonym">Clavaria militaris</name>
    <dbReference type="NCBI Taxonomy" id="73501"/>
    <lineage>
        <taxon>Eukaryota</taxon>
        <taxon>Fungi</taxon>
        <taxon>Dikarya</taxon>
        <taxon>Ascomycota</taxon>
        <taxon>Pezizomycotina</taxon>
        <taxon>Sordariomycetes</taxon>
        <taxon>Hypocreomycetidae</taxon>
        <taxon>Hypocreales</taxon>
        <taxon>Cordycipitaceae</taxon>
        <taxon>Cordyceps</taxon>
    </lineage>
</organism>
<dbReference type="InterPro" id="IPR010684">
    <property type="entry name" value="RNA_pol_II_trans_fac_SIII_A"/>
</dbReference>
<dbReference type="VEuPathDB" id="FungiDB:A9K55_008030"/>
<dbReference type="Pfam" id="PF06881">
    <property type="entry name" value="Elongin_A"/>
    <property type="match status" value="1"/>
</dbReference>
<dbReference type="OrthoDB" id="21513at2759"/>
<evidence type="ECO:0000313" key="2">
    <source>
        <dbReference type="EMBL" id="ATY63433.1"/>
    </source>
</evidence>
<dbReference type="Proteomes" id="UP000323067">
    <property type="component" value="Chromosome vii"/>
</dbReference>
<proteinExistence type="predicted"/>
<sequence>MPPKSLSEMANAILFKNLSSIASVGYLSYASVRHLLVKIEDARQLRLIELNCPQLQRDTGELWLKLIEKDFPLEFKANAYKPKNPDRWFKVWEKYKAERDRSLYKSEEQLRSAFMGLREDKAKKTSTIVEGRFLPSDAVRPKKRNMGPKDTSTSVLSFGGGSRTKMRTGADVMRKARREAREVRNIQGTLSRSVVAPIRLLEKQHLPTAAPAAMVHEQRIAAQPAFRTPEAEQREQRRQEMERKRAATLEEHAQKASYITDSEDDSDAPTQPVRKPSSKRPAPAAAAITTTASSSSAPPPPPTKTLAPGRKVLGSGCSMFQRKFGQGKSSALSSPKPVRIISAAAASPPSAKKRSRSEANLDDEPQRPVTPSKPPAIQVALLSPNHSLPKVPSPEMGKIMSHGQLPEQAKVLPRKKKPVNVFMKRPVRRT</sequence>
<dbReference type="EMBL" id="CP023324">
    <property type="protein sequence ID" value="ATY63433.1"/>
    <property type="molecule type" value="Genomic_DNA"/>
</dbReference>
<feature type="region of interest" description="Disordered" evidence="1">
    <location>
        <begin position="138"/>
        <end position="171"/>
    </location>
</feature>
<dbReference type="VEuPathDB" id="FungiDB:CCM_06874"/>
<accession>A0A2H4SJZ6</accession>
<feature type="compositionally biased region" description="Basic and acidic residues" evidence="1">
    <location>
        <begin position="229"/>
        <end position="254"/>
    </location>
</feature>
<protein>
    <submittedName>
        <fullName evidence="2">RNA polymerase II transcription factor SIII (Elongin) subunit A</fullName>
    </submittedName>
</protein>
<feature type="region of interest" description="Disordered" evidence="1">
    <location>
        <begin position="223"/>
        <end position="375"/>
    </location>
</feature>
<dbReference type="GO" id="GO:0006368">
    <property type="term" value="P:transcription elongation by RNA polymerase II"/>
    <property type="evidence" value="ECO:0007669"/>
    <property type="project" value="InterPro"/>
</dbReference>
<dbReference type="PANTHER" id="PTHR15141">
    <property type="entry name" value="TRANSCRIPTION ELONGATION FACTOR B POLYPEPTIDE 3"/>
    <property type="match status" value="1"/>
</dbReference>
<reference evidence="2 3" key="1">
    <citation type="journal article" date="2017" name="BMC Genomics">
        <title>Chromosome level assembly and secondary metabolite potential of the parasitic fungus Cordyceps militaris.</title>
        <authorList>
            <person name="Kramer G.J."/>
            <person name="Nodwell J.R."/>
        </authorList>
    </citation>
    <scope>NUCLEOTIDE SEQUENCE [LARGE SCALE GENOMIC DNA]</scope>
    <source>
        <strain evidence="2 3">ATCC 34164</strain>
    </source>
</reference>
<feature type="region of interest" description="Disordered" evidence="1">
    <location>
        <begin position="405"/>
        <end position="430"/>
    </location>
</feature>
<evidence type="ECO:0000313" key="3">
    <source>
        <dbReference type="Proteomes" id="UP000323067"/>
    </source>
</evidence>
<dbReference type="Gene3D" id="6.10.250.3180">
    <property type="match status" value="1"/>
</dbReference>
<dbReference type="InterPro" id="IPR051870">
    <property type="entry name" value="Elongin-A_domain"/>
</dbReference>
<name>A0A2H4SJZ6_CORMI</name>
<feature type="compositionally biased region" description="Low complexity" evidence="1">
    <location>
        <begin position="279"/>
        <end position="296"/>
    </location>
</feature>